<organism evidence="3 4">
    <name type="scientific">Candidatus Anaerobiospirillum merdipullorum</name>
    <dbReference type="NCBI Taxonomy" id="2838450"/>
    <lineage>
        <taxon>Bacteria</taxon>
        <taxon>Pseudomonadati</taxon>
        <taxon>Pseudomonadota</taxon>
        <taxon>Gammaproteobacteria</taxon>
        <taxon>Aeromonadales</taxon>
        <taxon>Succinivibrionaceae</taxon>
        <taxon>Anaerobiospirillum</taxon>
    </lineage>
</organism>
<proteinExistence type="predicted"/>
<feature type="domain" description="HIT" evidence="2">
    <location>
        <begin position="1"/>
        <end position="106"/>
    </location>
</feature>
<dbReference type="Proteomes" id="UP000824150">
    <property type="component" value="Unassembled WGS sequence"/>
</dbReference>
<evidence type="ECO:0000313" key="3">
    <source>
        <dbReference type="EMBL" id="MBU3827150.1"/>
    </source>
</evidence>
<accession>A0A9E2NSP1</accession>
<dbReference type="GO" id="GO:0003824">
    <property type="term" value="F:catalytic activity"/>
    <property type="evidence" value="ECO:0007669"/>
    <property type="project" value="InterPro"/>
</dbReference>
<gene>
    <name evidence="3" type="ORF">IAA31_06650</name>
</gene>
<feature type="short sequence motif" description="Histidine triad motif" evidence="1">
    <location>
        <begin position="91"/>
        <end position="95"/>
    </location>
</feature>
<evidence type="ECO:0000256" key="1">
    <source>
        <dbReference type="PROSITE-ProRule" id="PRU00464"/>
    </source>
</evidence>
<reference evidence="3" key="1">
    <citation type="journal article" date="2021" name="PeerJ">
        <title>Extensive microbial diversity within the chicken gut microbiome revealed by metagenomics and culture.</title>
        <authorList>
            <person name="Gilroy R."/>
            <person name="Ravi A."/>
            <person name="Getino M."/>
            <person name="Pursley I."/>
            <person name="Horton D.L."/>
            <person name="Alikhan N.F."/>
            <person name="Baker D."/>
            <person name="Gharbi K."/>
            <person name="Hall N."/>
            <person name="Watson M."/>
            <person name="Adriaenssens E.M."/>
            <person name="Foster-Nyarko E."/>
            <person name="Jarju S."/>
            <person name="Secka A."/>
            <person name="Antonio M."/>
            <person name="Oren A."/>
            <person name="Chaudhuri R.R."/>
            <person name="La Ragione R."/>
            <person name="Hildebrand F."/>
            <person name="Pallen M.J."/>
        </authorList>
    </citation>
    <scope>NUCLEOTIDE SEQUENCE</scope>
    <source>
        <strain evidence="3">687</strain>
    </source>
</reference>
<dbReference type="SUPFAM" id="SSF54197">
    <property type="entry name" value="HIT-like"/>
    <property type="match status" value="1"/>
</dbReference>
<comment type="caution">
    <text evidence="3">The sequence shown here is derived from an EMBL/GenBank/DDBJ whole genome shotgun (WGS) entry which is preliminary data.</text>
</comment>
<dbReference type="PROSITE" id="PS51084">
    <property type="entry name" value="HIT_2"/>
    <property type="match status" value="1"/>
</dbReference>
<reference evidence="3" key="2">
    <citation type="submission" date="2021-04" db="EMBL/GenBank/DDBJ databases">
        <authorList>
            <person name="Gilroy R."/>
        </authorList>
    </citation>
    <scope>NUCLEOTIDE SEQUENCE</scope>
    <source>
        <strain evidence="3">687</strain>
    </source>
</reference>
<protein>
    <submittedName>
        <fullName evidence="3">HIT domain-containing protein</fullName>
    </submittedName>
</protein>
<evidence type="ECO:0000259" key="2">
    <source>
        <dbReference type="PROSITE" id="PS51084"/>
    </source>
</evidence>
<evidence type="ECO:0000313" key="4">
    <source>
        <dbReference type="Proteomes" id="UP000824150"/>
    </source>
</evidence>
<dbReference type="EMBL" id="JAHLFG010000071">
    <property type="protein sequence ID" value="MBU3827150.1"/>
    <property type="molecule type" value="Genomic_DNA"/>
</dbReference>
<dbReference type="InterPro" id="IPR036265">
    <property type="entry name" value="HIT-like_sf"/>
</dbReference>
<dbReference type="Gene3D" id="3.30.428.10">
    <property type="entry name" value="HIT-like"/>
    <property type="match status" value="1"/>
</dbReference>
<dbReference type="AlphaFoldDB" id="A0A9E2NSP1"/>
<dbReference type="InterPro" id="IPR011146">
    <property type="entry name" value="HIT-like"/>
</dbReference>
<dbReference type="Pfam" id="PF01230">
    <property type="entry name" value="HIT"/>
    <property type="match status" value="1"/>
</dbReference>
<sequence>MYCDVQNETRHKLLIEVGKLPHGSTLFVLKNQNHLGRIVVALGTHRQEVFEMTPQEREGYFADVAAAAKACMELFHPDKINYGIFGDGVPHVHMHIVPKYKDGLQWGHFFWDKGLEEVTLSDEEYAKMVAQYKEKLGI</sequence>
<name>A0A9E2NSP1_9GAMM</name>